<comment type="caution">
    <text evidence="1">The sequence shown here is derived from an EMBL/GenBank/DDBJ whole genome shotgun (WGS) entry which is preliminary data.</text>
</comment>
<evidence type="ECO:0000313" key="1">
    <source>
        <dbReference type="EMBL" id="KAJ1950083.1"/>
    </source>
</evidence>
<protein>
    <submittedName>
        <fullName evidence="1">Uncharacterized protein</fullName>
    </submittedName>
</protein>
<reference evidence="1" key="1">
    <citation type="submission" date="2022-07" db="EMBL/GenBank/DDBJ databases">
        <title>Phylogenomic reconstructions and comparative analyses of Kickxellomycotina fungi.</title>
        <authorList>
            <person name="Reynolds N.K."/>
            <person name="Stajich J.E."/>
            <person name="Barry K."/>
            <person name="Grigoriev I.V."/>
            <person name="Crous P."/>
            <person name="Smith M.E."/>
        </authorList>
    </citation>
    <scope>NUCLEOTIDE SEQUENCE</scope>
    <source>
        <strain evidence="1">RSA 1196</strain>
    </source>
</reference>
<sequence>MQPQREVEGGNLSQELFTTCTLDSSTGVSTWVVTSSLANNLNKGCSMNPPPESG</sequence>
<dbReference type="EMBL" id="JANBPY010003830">
    <property type="protein sequence ID" value="KAJ1950083.1"/>
    <property type="molecule type" value="Genomic_DNA"/>
</dbReference>
<feature type="non-terminal residue" evidence="1">
    <location>
        <position position="54"/>
    </location>
</feature>
<gene>
    <name evidence="1" type="ORF">IWQ62_006633</name>
</gene>
<evidence type="ECO:0000313" key="2">
    <source>
        <dbReference type="Proteomes" id="UP001150925"/>
    </source>
</evidence>
<accession>A0A9W8AGA2</accession>
<dbReference type="Proteomes" id="UP001150925">
    <property type="component" value="Unassembled WGS sequence"/>
</dbReference>
<dbReference type="AlphaFoldDB" id="A0A9W8AGA2"/>
<keyword evidence="2" id="KW-1185">Reference proteome</keyword>
<proteinExistence type="predicted"/>
<organism evidence="1 2">
    <name type="scientific">Dispira parvispora</name>
    <dbReference type="NCBI Taxonomy" id="1520584"/>
    <lineage>
        <taxon>Eukaryota</taxon>
        <taxon>Fungi</taxon>
        <taxon>Fungi incertae sedis</taxon>
        <taxon>Zoopagomycota</taxon>
        <taxon>Kickxellomycotina</taxon>
        <taxon>Dimargaritomycetes</taxon>
        <taxon>Dimargaritales</taxon>
        <taxon>Dimargaritaceae</taxon>
        <taxon>Dispira</taxon>
    </lineage>
</organism>
<name>A0A9W8AGA2_9FUNG</name>